<reference evidence="8 9" key="1">
    <citation type="submission" date="2017-05" db="EMBL/GenBank/DDBJ databases">
        <title>Thiocyanate degradation by Thiohalobacter thiocyanaticus FOKN1.</title>
        <authorList>
            <person name="Oshiki M."/>
            <person name="Fukushima T."/>
            <person name="Kawano S."/>
            <person name="Nakagawa J."/>
        </authorList>
    </citation>
    <scope>NUCLEOTIDE SEQUENCE [LARGE SCALE GENOMIC DNA]</scope>
    <source>
        <strain evidence="8 9">FOKN1</strain>
    </source>
</reference>
<evidence type="ECO:0008006" key="10">
    <source>
        <dbReference type="Google" id="ProtNLM"/>
    </source>
</evidence>
<evidence type="ECO:0000256" key="1">
    <source>
        <dbReference type="ARBA" id="ARBA00004651"/>
    </source>
</evidence>
<dbReference type="Pfam" id="PF10442">
    <property type="entry name" value="FIST_C"/>
    <property type="match status" value="1"/>
</dbReference>
<feature type="domain" description="FIST C-domain" evidence="7">
    <location>
        <begin position="229"/>
        <end position="370"/>
    </location>
</feature>
<keyword evidence="5" id="KW-0472">Membrane</keyword>
<gene>
    <name evidence="8" type="ORF">FOKN1_0549</name>
</gene>
<protein>
    <recommendedName>
        <fullName evidence="10">Histidine kinase</fullName>
    </recommendedName>
</protein>
<dbReference type="OrthoDB" id="9770435at2"/>
<evidence type="ECO:0000259" key="6">
    <source>
        <dbReference type="SMART" id="SM00897"/>
    </source>
</evidence>
<keyword evidence="9" id="KW-1185">Reference proteome</keyword>
<dbReference type="InterPro" id="IPR019494">
    <property type="entry name" value="FIST_C"/>
</dbReference>
<feature type="domain" description="FIST" evidence="6">
    <location>
        <begin position="41"/>
        <end position="228"/>
    </location>
</feature>
<proteinExistence type="predicted"/>
<comment type="subcellular location">
    <subcellularLocation>
        <location evidence="1">Cell membrane</location>
        <topology evidence="1">Multi-pass membrane protein</topology>
    </subcellularLocation>
</comment>
<evidence type="ECO:0000256" key="5">
    <source>
        <dbReference type="ARBA" id="ARBA00023136"/>
    </source>
</evidence>
<evidence type="ECO:0000259" key="7">
    <source>
        <dbReference type="SMART" id="SM01204"/>
    </source>
</evidence>
<dbReference type="PANTHER" id="PTHR14939">
    <property type="entry name" value="F-BOX ONLY PROTEIN 22"/>
    <property type="match status" value="1"/>
</dbReference>
<dbReference type="Pfam" id="PF08495">
    <property type="entry name" value="FIST"/>
    <property type="match status" value="1"/>
</dbReference>
<dbReference type="AlphaFoldDB" id="A0A1Z4VN79"/>
<evidence type="ECO:0000313" key="8">
    <source>
        <dbReference type="EMBL" id="BAZ92953.1"/>
    </source>
</evidence>
<dbReference type="RefSeq" id="WP_096364484.1">
    <property type="nucleotide sequence ID" value="NZ_AP018052.1"/>
</dbReference>
<keyword evidence="4" id="KW-1133">Transmembrane helix</keyword>
<sequence>MKEQPHKQADTQRFRYGHSAGADWEQSAEQCLRQIGYIPPETNLGFLYVTDEHAAILPSILEHFREQTGIDDWVGTVGMGICATGTEYYETPAMAAMVGAFGPDDYRILPTLQSLEMSELDALDNWLADSAAHLGIVHGDPRNAAGPELIERLAARLPGGFLVGGLSSSRDQEPQIANRIVQGGLSGVVFSDRVRVVTGLSQGCTPIAGKHEITECERNVISRIDDRPALEVFYEDIGEILARDLNRVAGYIFAGLPLQGSDTADYLVRNLVGVDTRNQLLAVGDLLQPGQEIQFCRRDGASAWEDLERMLADLKQRTGDRPIRGGVYYSCLGRGKNLFGEESDELRAIRDRLGEFPLVGFFANGEIFHNRLYGYTGVLTLFL</sequence>
<dbReference type="InterPro" id="IPR013702">
    <property type="entry name" value="FIST_domain_N"/>
</dbReference>
<evidence type="ECO:0000256" key="3">
    <source>
        <dbReference type="ARBA" id="ARBA00022692"/>
    </source>
</evidence>
<keyword evidence="2" id="KW-1003">Cell membrane</keyword>
<dbReference type="InterPro" id="IPR016741">
    <property type="entry name" value="UCP018953"/>
</dbReference>
<organism evidence="8 9">
    <name type="scientific">Thiohalobacter thiocyanaticus</name>
    <dbReference type="NCBI Taxonomy" id="585455"/>
    <lineage>
        <taxon>Bacteria</taxon>
        <taxon>Pseudomonadati</taxon>
        <taxon>Pseudomonadota</taxon>
        <taxon>Gammaproteobacteria</taxon>
        <taxon>Thiohalobacterales</taxon>
        <taxon>Thiohalobacteraceae</taxon>
        <taxon>Thiohalobacter</taxon>
    </lineage>
</organism>
<name>A0A1Z4VN79_9GAMM</name>
<evidence type="ECO:0000313" key="9">
    <source>
        <dbReference type="Proteomes" id="UP000218765"/>
    </source>
</evidence>
<dbReference type="PANTHER" id="PTHR14939:SF5">
    <property type="entry name" value="F-BOX ONLY PROTEIN 22"/>
    <property type="match status" value="1"/>
</dbReference>
<dbReference type="KEGG" id="ttc:FOKN1_0549"/>
<dbReference type="PIRSF" id="PIRSF018953">
    <property type="entry name" value="UCP018953"/>
    <property type="match status" value="1"/>
</dbReference>
<dbReference type="SMART" id="SM01204">
    <property type="entry name" value="FIST_C"/>
    <property type="match status" value="1"/>
</dbReference>
<dbReference type="EMBL" id="AP018052">
    <property type="protein sequence ID" value="BAZ92953.1"/>
    <property type="molecule type" value="Genomic_DNA"/>
</dbReference>
<keyword evidence="3" id="KW-0812">Transmembrane</keyword>
<accession>A0A1Z4VN79</accession>
<dbReference type="GO" id="GO:0005886">
    <property type="term" value="C:plasma membrane"/>
    <property type="evidence" value="ECO:0007669"/>
    <property type="project" value="UniProtKB-SubCell"/>
</dbReference>
<dbReference type="Proteomes" id="UP000218765">
    <property type="component" value="Chromosome"/>
</dbReference>
<dbReference type="SMART" id="SM00897">
    <property type="entry name" value="FIST"/>
    <property type="match status" value="1"/>
</dbReference>
<evidence type="ECO:0000256" key="2">
    <source>
        <dbReference type="ARBA" id="ARBA00022475"/>
    </source>
</evidence>
<evidence type="ECO:0000256" key="4">
    <source>
        <dbReference type="ARBA" id="ARBA00022989"/>
    </source>
</evidence>